<organism evidence="1 2">
    <name type="scientific">Desertifilum tharense IPPAS B-1220</name>
    <dbReference type="NCBI Taxonomy" id="1781255"/>
    <lineage>
        <taxon>Bacteria</taxon>
        <taxon>Bacillati</taxon>
        <taxon>Cyanobacteriota</taxon>
        <taxon>Cyanophyceae</taxon>
        <taxon>Desertifilales</taxon>
        <taxon>Desertifilaceae</taxon>
        <taxon>Desertifilum</taxon>
    </lineage>
</organism>
<keyword evidence="2" id="KW-1185">Reference proteome</keyword>
<evidence type="ECO:0000313" key="1">
    <source>
        <dbReference type="EMBL" id="XPM62193.1"/>
    </source>
</evidence>
<gene>
    <name evidence="1" type="ORF">BH720_020395</name>
</gene>
<dbReference type="Proteomes" id="UP000095472">
    <property type="component" value="Chromosome"/>
</dbReference>
<accession>A0ACD5GN78</accession>
<protein>
    <submittedName>
        <fullName evidence="1">Rpn family recombination-promoting nuclease/putative transposase</fullName>
    </submittedName>
</protein>
<proteinExistence type="predicted"/>
<sequence>MLLISTIIIYKFPQKSWEEVKQMLGITDLTQTRVYQEGKQEGLQEGLQEGQLRAKLEMISRLFSVGMNAEQIVQITGLEMTQVQEIITSLEDN</sequence>
<dbReference type="EMBL" id="CP182909">
    <property type="protein sequence ID" value="XPM62193.1"/>
    <property type="molecule type" value="Genomic_DNA"/>
</dbReference>
<name>A0ACD5GN78_9CYAN</name>
<evidence type="ECO:0000313" key="2">
    <source>
        <dbReference type="Proteomes" id="UP000095472"/>
    </source>
</evidence>
<reference evidence="1 2" key="1">
    <citation type="journal article" date="2016" name="Genome Announc.">
        <title>Draft Genome Sequence of the Thermotolerant Cyanobacterium Desertifilum sp. IPPAS B-1220.</title>
        <authorList>
            <person name="Mironov K.S."/>
            <person name="Sinetova M.A."/>
            <person name="Bolatkhan K."/>
            <person name="Zayadan B.K."/>
            <person name="Ustinova V.V."/>
            <person name="Kupriyanova E.V."/>
            <person name="Skrypnik A.N."/>
            <person name="Gogoleva N.E."/>
            <person name="Gogolev Y.V."/>
            <person name="Los D.A."/>
        </authorList>
    </citation>
    <scope>NUCLEOTIDE SEQUENCE [LARGE SCALE GENOMIC DNA]</scope>
    <source>
        <strain evidence="1 2">IPPAS B-1220</strain>
    </source>
</reference>